<keyword evidence="10" id="KW-0966">Cell projection</keyword>
<dbReference type="PANTHER" id="PTHR30033:SF1">
    <property type="entry name" value="FLAGELLAR HOOK-ASSOCIATED PROTEIN 1"/>
    <property type="match status" value="1"/>
</dbReference>
<comment type="caution">
    <text evidence="10">The sequence shown here is derived from an EMBL/GenBank/DDBJ whole genome shotgun (WGS) entry which is preliminary data.</text>
</comment>
<evidence type="ECO:0000256" key="7">
    <source>
        <dbReference type="RuleBase" id="RU362065"/>
    </source>
</evidence>
<sequence>MSTFSGLNTAFTGLTAARTGIEVAGQNIANAKTAGYTRQRVSLEAAQALTASGRLTTRLATPGQGVTVTGIARLGDAFLDARVRTSFAAAGYNGVRASALSTLESSLNEPGKNGISAQLGDFWGSWGDLTNNAGDAAAGAVVIEEAGVLVSQIAAGYSAVAAQWNATRSSAEGQANDLNFAASQVAALNVLIRDTRAAGGSVNELLDQRSQYTAQIAQIAGGTVNERPDGTVEVLIGGNPIVSGSTVNPVKLSGTYAMDGGALTFEWAKNPGRPVGLTSGELAGSLSLLAPANATGTGGALAEAAASYNALATALSSQVNAVHSAGFTTAGVTGLDFFAVDATKPAALGLSVVAQSVADIAAAAPGAGALDGSIADAIAQLRHGNISPDAHWSTFVSQVAVTTKSSLQQSALADLAAAGAAAAQLSSASVDIDEENVNLLMSQTAYQASARVFTAVDEMLDTLINKTGLVGR</sequence>
<dbReference type="RefSeq" id="WP_179577645.1">
    <property type="nucleotide sequence ID" value="NZ_JACCFM010000001.1"/>
</dbReference>
<protein>
    <recommendedName>
        <fullName evidence="4 7">Flagellar hook-associated protein 1</fullName>
        <shortName evidence="7">HAP1</shortName>
    </recommendedName>
</protein>
<evidence type="ECO:0000313" key="10">
    <source>
        <dbReference type="EMBL" id="NYJ18782.1"/>
    </source>
</evidence>
<dbReference type="AlphaFoldDB" id="A0A7Z0ED78"/>
<evidence type="ECO:0000259" key="9">
    <source>
        <dbReference type="Pfam" id="PF22638"/>
    </source>
</evidence>
<dbReference type="PRINTS" id="PR01005">
    <property type="entry name" value="FLGHOOKAP1"/>
</dbReference>
<dbReference type="GO" id="GO:0044780">
    <property type="term" value="P:bacterial-type flagellum assembly"/>
    <property type="evidence" value="ECO:0007669"/>
    <property type="project" value="InterPro"/>
</dbReference>
<evidence type="ECO:0000256" key="5">
    <source>
        <dbReference type="ARBA" id="ARBA00022525"/>
    </source>
</evidence>
<dbReference type="Pfam" id="PF22638">
    <property type="entry name" value="FlgK_D1"/>
    <property type="match status" value="1"/>
</dbReference>
<evidence type="ECO:0000256" key="3">
    <source>
        <dbReference type="ARBA" id="ARBA00009677"/>
    </source>
</evidence>
<evidence type="ECO:0000259" key="8">
    <source>
        <dbReference type="Pfam" id="PF06429"/>
    </source>
</evidence>
<dbReference type="Proteomes" id="UP000537260">
    <property type="component" value="Unassembled WGS sequence"/>
</dbReference>
<comment type="similarity">
    <text evidence="3 7">Belongs to the flagella basal body rod proteins family.</text>
</comment>
<reference evidence="10 11" key="1">
    <citation type="submission" date="2020-07" db="EMBL/GenBank/DDBJ databases">
        <title>Sequencing the genomes of 1000 actinobacteria strains.</title>
        <authorList>
            <person name="Klenk H.-P."/>
        </authorList>
    </citation>
    <scope>NUCLEOTIDE SEQUENCE [LARGE SCALE GENOMIC DNA]</scope>
    <source>
        <strain evidence="10 11">LI1</strain>
    </source>
</reference>
<keyword evidence="10" id="KW-0969">Cilium</keyword>
<keyword evidence="11" id="KW-1185">Reference proteome</keyword>
<keyword evidence="10" id="KW-0282">Flagellum</keyword>
<evidence type="ECO:0000256" key="4">
    <source>
        <dbReference type="ARBA" id="ARBA00016244"/>
    </source>
</evidence>
<dbReference type="NCBIfam" id="TIGR02492">
    <property type="entry name" value="flgK_ends"/>
    <property type="match status" value="1"/>
</dbReference>
<feature type="domain" description="Flagellar hook-associated protein FlgK helical" evidence="9">
    <location>
        <begin position="100"/>
        <end position="338"/>
    </location>
</feature>
<dbReference type="GO" id="GO:0005576">
    <property type="term" value="C:extracellular region"/>
    <property type="evidence" value="ECO:0007669"/>
    <property type="project" value="UniProtKB-SubCell"/>
</dbReference>
<evidence type="ECO:0000256" key="2">
    <source>
        <dbReference type="ARBA" id="ARBA00004613"/>
    </source>
</evidence>
<dbReference type="InterPro" id="IPR010930">
    <property type="entry name" value="Flg_bb/hook_C_dom"/>
</dbReference>
<dbReference type="EMBL" id="JACCFM010000001">
    <property type="protein sequence ID" value="NYJ18782.1"/>
    <property type="molecule type" value="Genomic_DNA"/>
</dbReference>
<dbReference type="Pfam" id="PF06429">
    <property type="entry name" value="Flg_bbr_C"/>
    <property type="match status" value="1"/>
</dbReference>
<evidence type="ECO:0000256" key="6">
    <source>
        <dbReference type="ARBA" id="ARBA00023143"/>
    </source>
</evidence>
<dbReference type="GO" id="GO:0009424">
    <property type="term" value="C:bacterial-type flagellum hook"/>
    <property type="evidence" value="ECO:0007669"/>
    <property type="project" value="UniProtKB-UniRule"/>
</dbReference>
<feature type="domain" description="Flagellar basal-body/hook protein C-terminal" evidence="8">
    <location>
        <begin position="425"/>
        <end position="465"/>
    </location>
</feature>
<dbReference type="SUPFAM" id="SSF64518">
    <property type="entry name" value="Phase 1 flagellin"/>
    <property type="match status" value="1"/>
</dbReference>
<evidence type="ECO:0000313" key="11">
    <source>
        <dbReference type="Proteomes" id="UP000537260"/>
    </source>
</evidence>
<organism evidence="10 11">
    <name type="scientific">Glaciibacter psychrotolerans</name>
    <dbReference type="NCBI Taxonomy" id="670054"/>
    <lineage>
        <taxon>Bacteria</taxon>
        <taxon>Bacillati</taxon>
        <taxon>Actinomycetota</taxon>
        <taxon>Actinomycetes</taxon>
        <taxon>Micrococcales</taxon>
        <taxon>Microbacteriaceae</taxon>
        <taxon>Glaciibacter</taxon>
    </lineage>
</organism>
<accession>A0A7Z0ED78</accession>
<dbReference type="GO" id="GO:0005198">
    <property type="term" value="F:structural molecule activity"/>
    <property type="evidence" value="ECO:0007669"/>
    <property type="project" value="UniProtKB-UniRule"/>
</dbReference>
<name>A0A7Z0ED78_9MICO</name>
<evidence type="ECO:0000256" key="1">
    <source>
        <dbReference type="ARBA" id="ARBA00004365"/>
    </source>
</evidence>
<dbReference type="PANTHER" id="PTHR30033">
    <property type="entry name" value="FLAGELLAR HOOK-ASSOCIATED PROTEIN 1"/>
    <property type="match status" value="1"/>
</dbReference>
<gene>
    <name evidence="7" type="primary">flgK</name>
    <name evidence="10" type="ORF">HNR05_000573</name>
</gene>
<dbReference type="InterPro" id="IPR053927">
    <property type="entry name" value="FlgK_helical"/>
</dbReference>
<dbReference type="InterPro" id="IPR002371">
    <property type="entry name" value="FlgK"/>
</dbReference>
<proteinExistence type="inferred from homology"/>
<keyword evidence="5 7" id="KW-0964">Secreted</keyword>
<keyword evidence="6 7" id="KW-0975">Bacterial flagellum</keyword>
<comment type="subcellular location">
    <subcellularLocation>
        <location evidence="1 7">Bacterial flagellum</location>
    </subcellularLocation>
    <subcellularLocation>
        <location evidence="2 7">Secreted</location>
    </subcellularLocation>
</comment>